<proteinExistence type="predicted"/>
<evidence type="ECO:0000256" key="1">
    <source>
        <dbReference type="SAM" id="Phobius"/>
    </source>
</evidence>
<keyword evidence="1" id="KW-0472">Membrane</keyword>
<evidence type="ECO:0000313" key="2">
    <source>
        <dbReference type="EMBL" id="MDR6246821.1"/>
    </source>
</evidence>
<dbReference type="EMBL" id="JAVDQH010000047">
    <property type="protein sequence ID" value="MDR6246821.1"/>
    <property type="molecule type" value="Genomic_DNA"/>
</dbReference>
<protein>
    <submittedName>
        <fullName evidence="2">Uncharacterized protein</fullName>
    </submittedName>
</protein>
<accession>A0ABU1J5N5</accession>
<organism evidence="2 3">
    <name type="scientific">Paenibacillus hunanensis</name>
    <dbReference type="NCBI Taxonomy" id="539262"/>
    <lineage>
        <taxon>Bacteria</taxon>
        <taxon>Bacillati</taxon>
        <taxon>Bacillota</taxon>
        <taxon>Bacilli</taxon>
        <taxon>Bacillales</taxon>
        <taxon>Paenibacillaceae</taxon>
        <taxon>Paenibacillus</taxon>
    </lineage>
</organism>
<feature type="transmembrane region" description="Helical" evidence="1">
    <location>
        <begin position="6"/>
        <end position="25"/>
    </location>
</feature>
<keyword evidence="3" id="KW-1185">Reference proteome</keyword>
<feature type="non-terminal residue" evidence="2">
    <location>
        <position position="1"/>
    </location>
</feature>
<reference evidence="2 3" key="1">
    <citation type="submission" date="2023-07" db="EMBL/GenBank/DDBJ databases">
        <title>Genomic Encyclopedia of Type Strains, Phase IV (KMG-IV): sequencing the most valuable type-strain genomes for metagenomic binning, comparative biology and taxonomic classification.</title>
        <authorList>
            <person name="Goeker M."/>
        </authorList>
    </citation>
    <scope>NUCLEOTIDE SEQUENCE [LARGE SCALE GENOMIC DNA]</scope>
    <source>
        <strain evidence="2 3">DSM 22170</strain>
    </source>
</reference>
<comment type="caution">
    <text evidence="2">The sequence shown here is derived from an EMBL/GenBank/DDBJ whole genome shotgun (WGS) entry which is preliminary data.</text>
</comment>
<keyword evidence="1" id="KW-0812">Transmembrane</keyword>
<sequence>YFVFRISYFVFRISYFVFRISYFVFRISYFVFRIRLRAPLLSSGMMATASFALHPQQACE</sequence>
<gene>
    <name evidence="2" type="ORF">JOC58_004781</name>
</gene>
<evidence type="ECO:0000313" key="3">
    <source>
        <dbReference type="Proteomes" id="UP001185028"/>
    </source>
</evidence>
<name>A0ABU1J5N5_9BACL</name>
<keyword evidence="1" id="KW-1133">Transmembrane helix</keyword>
<dbReference type="Proteomes" id="UP001185028">
    <property type="component" value="Unassembled WGS sequence"/>
</dbReference>